<name>A0A399RRB8_9PROT</name>
<dbReference type="InterPro" id="IPR011990">
    <property type="entry name" value="TPR-like_helical_dom_sf"/>
</dbReference>
<evidence type="ECO:0000256" key="2">
    <source>
        <dbReference type="ARBA" id="ARBA00022737"/>
    </source>
</evidence>
<keyword evidence="2" id="KW-0677">Repeat</keyword>
<dbReference type="RefSeq" id="WP_119374640.1">
    <property type="nucleotide sequence ID" value="NZ_QWFX01000005.1"/>
</dbReference>
<sequence>MTPRLLILLLTVIAAISLAPAASAQFGREQVASPDADELYADRAVKRGWYDDARERYKAACEDESRQTAVWARNCRKLADLDRKGLGAQQDYDAAQALYDRACFEGRDADSCMQQAYTSFKGLDGNEDLPYTRKLYKQACDLDHARGCAGYGSMLYRGQGGDMRRDEGKQLIQQACADGDTWACERARGYGFPERRGL</sequence>
<dbReference type="SMART" id="SM00671">
    <property type="entry name" value="SEL1"/>
    <property type="match status" value="3"/>
</dbReference>
<comment type="caution">
    <text evidence="4">The sequence shown here is derived from an EMBL/GenBank/DDBJ whole genome shotgun (WGS) entry which is preliminary data.</text>
</comment>
<dbReference type="OrthoDB" id="7617927at2"/>
<dbReference type="PANTHER" id="PTHR13891:SF1">
    <property type="entry name" value="CYTOCHROME C OXIDASE ASSEMBLY FACTOR 7"/>
    <property type="match status" value="1"/>
</dbReference>
<organism evidence="4 5">
    <name type="scientific">Henriciella mobilis</name>
    <dbReference type="NCBI Taxonomy" id="2305467"/>
    <lineage>
        <taxon>Bacteria</taxon>
        <taxon>Pseudomonadati</taxon>
        <taxon>Pseudomonadota</taxon>
        <taxon>Alphaproteobacteria</taxon>
        <taxon>Hyphomonadales</taxon>
        <taxon>Hyphomonadaceae</taxon>
        <taxon>Henriciella</taxon>
    </lineage>
</organism>
<dbReference type="Gene3D" id="1.25.40.10">
    <property type="entry name" value="Tetratricopeptide repeat domain"/>
    <property type="match status" value="1"/>
</dbReference>
<feature type="chain" id="PRO_5039928747" evidence="3">
    <location>
        <begin position="25"/>
        <end position="198"/>
    </location>
</feature>
<dbReference type="AlphaFoldDB" id="A0A399RRB8"/>
<evidence type="ECO:0000256" key="1">
    <source>
        <dbReference type="ARBA" id="ARBA00008486"/>
    </source>
</evidence>
<evidence type="ECO:0000256" key="3">
    <source>
        <dbReference type="SAM" id="SignalP"/>
    </source>
</evidence>
<dbReference type="SUPFAM" id="SSF81901">
    <property type="entry name" value="HCP-like"/>
    <property type="match status" value="1"/>
</dbReference>
<gene>
    <name evidence="4" type="ORF">D1223_01515</name>
</gene>
<dbReference type="InterPro" id="IPR040239">
    <property type="entry name" value="HcpB-like"/>
</dbReference>
<evidence type="ECO:0000313" key="5">
    <source>
        <dbReference type="Proteomes" id="UP000266385"/>
    </source>
</evidence>
<dbReference type="InterPro" id="IPR006597">
    <property type="entry name" value="Sel1-like"/>
</dbReference>
<proteinExistence type="inferred from homology"/>
<dbReference type="EMBL" id="QWFX01000005">
    <property type="protein sequence ID" value="RIJ32559.1"/>
    <property type="molecule type" value="Genomic_DNA"/>
</dbReference>
<keyword evidence="5" id="KW-1185">Reference proteome</keyword>
<reference evidence="4 5" key="1">
    <citation type="submission" date="2018-08" db="EMBL/GenBank/DDBJ databases">
        <title>Henriciella mobilis sp. nov., isolated from seawater.</title>
        <authorList>
            <person name="Cheng H."/>
            <person name="Wu Y.-H."/>
            <person name="Xu X.-W."/>
            <person name="Guo L.-L."/>
        </authorList>
    </citation>
    <scope>NUCLEOTIDE SEQUENCE [LARGE SCALE GENOMIC DNA]</scope>
    <source>
        <strain evidence="4 5">JN25</strain>
    </source>
</reference>
<dbReference type="PANTHER" id="PTHR13891">
    <property type="entry name" value="CYTOCHROME C OXIDASE ASSEMBLY FACTOR 7"/>
    <property type="match status" value="1"/>
</dbReference>
<accession>A0A399RRB8</accession>
<comment type="similarity">
    <text evidence="1">Belongs to the hcp beta-lactamase family.</text>
</comment>
<evidence type="ECO:0000313" key="4">
    <source>
        <dbReference type="EMBL" id="RIJ32559.1"/>
    </source>
</evidence>
<protein>
    <submittedName>
        <fullName evidence="4">Sel1 repeat family protein</fullName>
    </submittedName>
</protein>
<feature type="signal peptide" evidence="3">
    <location>
        <begin position="1"/>
        <end position="24"/>
    </location>
</feature>
<dbReference type="Proteomes" id="UP000266385">
    <property type="component" value="Unassembled WGS sequence"/>
</dbReference>
<keyword evidence="3" id="KW-0732">Signal</keyword>